<keyword evidence="3" id="KW-0732">Signal</keyword>
<dbReference type="GO" id="GO:0046872">
    <property type="term" value="F:metal ion binding"/>
    <property type="evidence" value="ECO:0007669"/>
    <property type="project" value="UniProtKB-KW"/>
</dbReference>
<protein>
    <recommendedName>
        <fullName evidence="4">Carboxypeptidase activation peptide domain-containing protein</fullName>
    </recommendedName>
</protein>
<dbReference type="Pfam" id="PF02244">
    <property type="entry name" value="Propep_M14"/>
    <property type="match status" value="1"/>
</dbReference>
<feature type="signal peptide" evidence="3">
    <location>
        <begin position="1"/>
        <end position="17"/>
    </location>
</feature>
<dbReference type="Gene3D" id="3.30.70.340">
    <property type="entry name" value="Metallocarboxypeptidase-like"/>
    <property type="match status" value="1"/>
</dbReference>
<evidence type="ECO:0000256" key="3">
    <source>
        <dbReference type="SAM" id="SignalP"/>
    </source>
</evidence>
<reference evidence="5 6" key="1">
    <citation type="submission" date="2017-07" db="EMBL/GenBank/DDBJ databases">
        <authorList>
            <person name="Talla V."/>
            <person name="Backstrom N."/>
        </authorList>
    </citation>
    <scope>NUCLEOTIDE SEQUENCE [LARGE SCALE GENOMIC DNA]</scope>
</reference>
<evidence type="ECO:0000256" key="2">
    <source>
        <dbReference type="ARBA" id="ARBA00022833"/>
    </source>
</evidence>
<gene>
    <name evidence="5" type="ORF">LSINAPIS_LOCUS8963</name>
</gene>
<proteinExistence type="predicted"/>
<keyword evidence="1" id="KW-0479">Metal-binding</keyword>
<evidence type="ECO:0000313" key="6">
    <source>
        <dbReference type="Proteomes" id="UP000324832"/>
    </source>
</evidence>
<keyword evidence="6" id="KW-1185">Reference proteome</keyword>
<sequence length="97" mass="11184">MEPIIILITILSITASAEYVSYKDYKVLEVLPKSEKDVKVLNDLKFSDSQFDYYVWSEVVSVNRKVKIMVEPKKQATLQNYLSTVGLEGEMIIEDFD</sequence>
<keyword evidence="2" id="KW-0862">Zinc</keyword>
<dbReference type="InterPro" id="IPR036990">
    <property type="entry name" value="M14A-like_propep"/>
</dbReference>
<dbReference type="Proteomes" id="UP000324832">
    <property type="component" value="Unassembled WGS sequence"/>
</dbReference>
<organism evidence="5 6">
    <name type="scientific">Leptidea sinapis</name>
    <dbReference type="NCBI Taxonomy" id="189913"/>
    <lineage>
        <taxon>Eukaryota</taxon>
        <taxon>Metazoa</taxon>
        <taxon>Ecdysozoa</taxon>
        <taxon>Arthropoda</taxon>
        <taxon>Hexapoda</taxon>
        <taxon>Insecta</taxon>
        <taxon>Pterygota</taxon>
        <taxon>Neoptera</taxon>
        <taxon>Endopterygota</taxon>
        <taxon>Lepidoptera</taxon>
        <taxon>Glossata</taxon>
        <taxon>Ditrysia</taxon>
        <taxon>Papilionoidea</taxon>
        <taxon>Pieridae</taxon>
        <taxon>Dismorphiinae</taxon>
        <taxon>Leptidea</taxon>
    </lineage>
</organism>
<evidence type="ECO:0000313" key="5">
    <source>
        <dbReference type="EMBL" id="VVC97746.1"/>
    </source>
</evidence>
<dbReference type="SUPFAM" id="SSF54897">
    <property type="entry name" value="Protease propeptides/inhibitors"/>
    <property type="match status" value="1"/>
</dbReference>
<dbReference type="AlphaFoldDB" id="A0A5E4QHH4"/>
<evidence type="ECO:0000256" key="1">
    <source>
        <dbReference type="ARBA" id="ARBA00022723"/>
    </source>
</evidence>
<evidence type="ECO:0000259" key="4">
    <source>
        <dbReference type="Pfam" id="PF02244"/>
    </source>
</evidence>
<dbReference type="InterPro" id="IPR003146">
    <property type="entry name" value="M14A_act_pep"/>
</dbReference>
<feature type="chain" id="PRO_5023001330" description="Carboxypeptidase activation peptide domain-containing protein" evidence="3">
    <location>
        <begin position="18"/>
        <end position="97"/>
    </location>
</feature>
<feature type="domain" description="Carboxypeptidase activation peptide" evidence="4">
    <location>
        <begin position="28"/>
        <end position="96"/>
    </location>
</feature>
<accession>A0A5E4QHH4</accession>
<dbReference type="EMBL" id="FZQP02003311">
    <property type="protein sequence ID" value="VVC97746.1"/>
    <property type="molecule type" value="Genomic_DNA"/>
</dbReference>
<name>A0A5E4QHH4_9NEOP</name>